<keyword evidence="7" id="KW-0378">Hydrolase</keyword>
<comment type="subcellular location">
    <subcellularLocation>
        <location evidence="2">Cell membrane</location>
        <topology evidence="2">Multi-pass membrane protein</topology>
    </subcellularLocation>
</comment>
<proteinExistence type="predicted"/>
<keyword evidence="19" id="KW-1185">Reference proteome</keyword>
<name>A0A8K1FMA1_PYTOL</name>
<evidence type="ECO:0000256" key="6">
    <source>
        <dbReference type="ARBA" id="ARBA00022723"/>
    </source>
</evidence>
<feature type="region of interest" description="Disordered" evidence="15">
    <location>
        <begin position="31"/>
        <end position="57"/>
    </location>
</feature>
<dbReference type="CDD" id="cd00143">
    <property type="entry name" value="PP2Cc"/>
    <property type="match status" value="1"/>
</dbReference>
<keyword evidence="6" id="KW-0479">Metal-binding</keyword>
<evidence type="ECO:0000256" key="3">
    <source>
        <dbReference type="ARBA" id="ARBA00022475"/>
    </source>
</evidence>
<gene>
    <name evidence="18" type="ORF">Poli38472_003839</name>
</gene>
<feature type="domain" description="PPM-type phosphatase" evidence="17">
    <location>
        <begin position="42"/>
        <end position="345"/>
    </location>
</feature>
<keyword evidence="5 16" id="KW-0812">Transmembrane</keyword>
<dbReference type="PANTHER" id="PTHR45792">
    <property type="entry name" value="DIACYLGLYCEROL LIPASE HOMOLOG-RELATED"/>
    <property type="match status" value="1"/>
</dbReference>
<evidence type="ECO:0000256" key="2">
    <source>
        <dbReference type="ARBA" id="ARBA00004651"/>
    </source>
</evidence>
<dbReference type="CDD" id="cd00519">
    <property type="entry name" value="Lipase_3"/>
    <property type="match status" value="1"/>
</dbReference>
<evidence type="ECO:0000259" key="17">
    <source>
        <dbReference type="PROSITE" id="PS51746"/>
    </source>
</evidence>
<organism evidence="18 19">
    <name type="scientific">Pythium oligandrum</name>
    <name type="common">Mycoparasitic fungus</name>
    <dbReference type="NCBI Taxonomy" id="41045"/>
    <lineage>
        <taxon>Eukaryota</taxon>
        <taxon>Sar</taxon>
        <taxon>Stramenopiles</taxon>
        <taxon>Oomycota</taxon>
        <taxon>Peronosporomycetes</taxon>
        <taxon>Pythiales</taxon>
        <taxon>Pythiaceae</taxon>
        <taxon>Pythium</taxon>
    </lineage>
</organism>
<dbReference type="InterPro" id="IPR036457">
    <property type="entry name" value="PPM-type-like_dom_sf"/>
</dbReference>
<keyword evidence="12 16" id="KW-0472">Membrane</keyword>
<keyword evidence="4" id="KW-0597">Phosphoprotein</keyword>
<feature type="transmembrane region" description="Helical" evidence="16">
    <location>
        <begin position="453"/>
        <end position="476"/>
    </location>
</feature>
<dbReference type="GO" id="GO:0046872">
    <property type="term" value="F:metal ion binding"/>
    <property type="evidence" value="ECO:0007669"/>
    <property type="project" value="UniProtKB-KW"/>
</dbReference>
<feature type="transmembrane region" description="Helical" evidence="16">
    <location>
        <begin position="338"/>
        <end position="364"/>
    </location>
</feature>
<evidence type="ECO:0000256" key="11">
    <source>
        <dbReference type="ARBA" id="ARBA00023098"/>
    </source>
</evidence>
<keyword evidence="8" id="KW-0106">Calcium</keyword>
<dbReference type="Proteomes" id="UP000794436">
    <property type="component" value="Unassembled WGS sequence"/>
</dbReference>
<keyword evidence="11" id="KW-0443">Lipid metabolism</keyword>
<comment type="cofactor">
    <cofactor evidence="1">
        <name>Ca(2+)</name>
        <dbReference type="ChEBI" id="CHEBI:29108"/>
    </cofactor>
</comment>
<dbReference type="PROSITE" id="PS51746">
    <property type="entry name" value="PPM_2"/>
    <property type="match status" value="1"/>
</dbReference>
<dbReference type="InterPro" id="IPR001932">
    <property type="entry name" value="PPM-type_phosphatase-like_dom"/>
</dbReference>
<reference evidence="18" key="1">
    <citation type="submission" date="2019-03" db="EMBL/GenBank/DDBJ databases">
        <title>Long read genome sequence of the mycoparasitic Pythium oligandrum ATCC 38472 isolated from sugarbeet rhizosphere.</title>
        <authorList>
            <person name="Gaulin E."/>
        </authorList>
    </citation>
    <scope>NUCLEOTIDE SEQUENCE</scope>
    <source>
        <strain evidence="18">ATCC 38472_TT</strain>
    </source>
</reference>
<evidence type="ECO:0000256" key="9">
    <source>
        <dbReference type="ARBA" id="ARBA00022963"/>
    </source>
</evidence>
<dbReference type="OrthoDB" id="438440at2759"/>
<evidence type="ECO:0000256" key="7">
    <source>
        <dbReference type="ARBA" id="ARBA00022801"/>
    </source>
</evidence>
<dbReference type="Pfam" id="PF00481">
    <property type="entry name" value="PP2C"/>
    <property type="match status" value="1"/>
</dbReference>
<dbReference type="AlphaFoldDB" id="A0A8K1FMA1"/>
<protein>
    <recommendedName>
        <fullName evidence="14">sn-1-specific diacylglycerol lipase</fullName>
        <ecNumber evidence="14">3.1.1.116</ecNumber>
    </recommendedName>
</protein>
<keyword evidence="9" id="KW-0442">Lipid degradation</keyword>
<dbReference type="EMBL" id="SPLM01000036">
    <property type="protein sequence ID" value="TMW66074.1"/>
    <property type="molecule type" value="Genomic_DNA"/>
</dbReference>
<evidence type="ECO:0000256" key="14">
    <source>
        <dbReference type="ARBA" id="ARBA00026104"/>
    </source>
</evidence>
<keyword evidence="3" id="KW-1003">Cell membrane</keyword>
<dbReference type="SUPFAM" id="SSF81606">
    <property type="entry name" value="PP2C-like"/>
    <property type="match status" value="1"/>
</dbReference>
<feature type="transmembrane region" description="Helical" evidence="16">
    <location>
        <begin position="376"/>
        <end position="398"/>
    </location>
</feature>
<evidence type="ECO:0000256" key="12">
    <source>
        <dbReference type="ARBA" id="ARBA00023136"/>
    </source>
</evidence>
<feature type="compositionally biased region" description="Polar residues" evidence="15">
    <location>
        <begin position="48"/>
        <end position="57"/>
    </location>
</feature>
<dbReference type="SMART" id="SM00332">
    <property type="entry name" value="PP2Cc"/>
    <property type="match status" value="1"/>
</dbReference>
<evidence type="ECO:0000256" key="15">
    <source>
        <dbReference type="SAM" id="MobiDB-lite"/>
    </source>
</evidence>
<sequence>MTGSLVSNQTRSSSVFGKDTRSLDEEWSMARTDVLSDEDPSPVGVATNRGSKTNQEDTYYIGGRGPERMTLNGFAGRMDGCYGVFDGHGSDRASRYCGENVFPRIQEFWGATHDVKDAIMEGILRIDSEYYEIAKRSERLWISQQASRAQAPQGVACTMHAEDGCTCLVAIIREGILYVGNVGDSRAVLSTKKGQFIPMSVDHKPNRKDERQRLLAKGAHITGAPAIVSSVWGLNKVLDVPRVNGQLAMSRSIGDISLKEWITAEPEIMTHKITDDDRYLIMASDGLWDVLSSKGAAKLASKHPDAQRAANALLKEDDDEMPALVLCGRRSRVGSDDLYCPAFFLILYQLPLVLVSVIYVSLWRHCSSMSLSTQGIPFWFVLGAIPVYGFMACVYLMVMHISAKGTIVDHERRMLMPRLLQVHIVWSVVMFAYGATGLTFWYNFDLCYPDADFVLAIAAAMVTEVSFTWAFGFCILSGAPRHDERDDGVSAHHGTERQTILADRAIPNSDVYVPQDERWVKRCQALCMCVRCVTCNLFGGAGTQHDSMSVVANVLARLFYGSPDLVISDIVAGFILLAAVQAHEEEEELMATMHGCGVSSPEGVETLRELRERLKNNAEYDGQSTITVSDEGVHRTLEPAGLSLPLPLEVDQNDNYVAISIPSPPEGVTKNLLSPTRQDLELIDCVEDLAHYSKFSVGIYGWMLYVWSHPWSGTYRLAFSCMKRNHKYIHGDNFFHLGQTALQLESGVHVEDIVYASFYNSVYRPAFCVTLDHDRREVVIAIRGTLSLEDCLTDAIAYGKPLDDLAGRLGCDGHGEYAHQGFLHAAEAVYLELDRLGVLQMLFDPDSDAPVALDEVNECARGEYREYGLVLTGHSLGAATAVLLSIMLRPKFPNLRCFAFSPPGCTLSPGLARRCNAFVTSVVVGHDIVARASLTSAEDLRDQVIDLIGRSKVGKAAILRQVTAWKKPHELLHDEIPVGELELRQGTGFSAHLANYRTMLQRIQASEPIHPLTMPGRLIHLRRTETYRQVGCWVCCRPGSGGICCTERTNYEFAWSSSDQFKSIKIARTMLDDHFPDKVHHVLQDCVRRMRPKESPCM</sequence>
<comment type="catalytic activity">
    <reaction evidence="13">
        <text>a 1,2-diacyl-sn-glycerol + H2O = a 2-acylglycerol + a fatty acid + H(+)</text>
        <dbReference type="Rhea" id="RHEA:33275"/>
        <dbReference type="ChEBI" id="CHEBI:15377"/>
        <dbReference type="ChEBI" id="CHEBI:15378"/>
        <dbReference type="ChEBI" id="CHEBI:17389"/>
        <dbReference type="ChEBI" id="CHEBI:17815"/>
        <dbReference type="ChEBI" id="CHEBI:28868"/>
        <dbReference type="EC" id="3.1.1.116"/>
    </reaction>
    <physiologicalReaction direction="left-to-right" evidence="13">
        <dbReference type="Rhea" id="RHEA:33276"/>
    </physiologicalReaction>
</comment>
<evidence type="ECO:0000313" key="18">
    <source>
        <dbReference type="EMBL" id="TMW66074.1"/>
    </source>
</evidence>
<evidence type="ECO:0000256" key="13">
    <source>
        <dbReference type="ARBA" id="ARBA00024531"/>
    </source>
</evidence>
<comment type="caution">
    <text evidence="18">The sequence shown here is derived from an EMBL/GenBank/DDBJ whole genome shotgun (WGS) entry which is preliminary data.</text>
</comment>
<dbReference type="Gene3D" id="3.60.40.10">
    <property type="entry name" value="PPM-type phosphatase domain"/>
    <property type="match status" value="1"/>
</dbReference>
<feature type="transmembrane region" description="Helical" evidence="16">
    <location>
        <begin position="419"/>
        <end position="441"/>
    </location>
</feature>
<dbReference type="Gene3D" id="3.40.50.1820">
    <property type="entry name" value="alpha/beta hydrolase"/>
    <property type="match status" value="1"/>
</dbReference>
<evidence type="ECO:0000256" key="8">
    <source>
        <dbReference type="ARBA" id="ARBA00022837"/>
    </source>
</evidence>
<evidence type="ECO:0000256" key="10">
    <source>
        <dbReference type="ARBA" id="ARBA00022989"/>
    </source>
</evidence>
<accession>A0A8K1FMA1</accession>
<dbReference type="EC" id="3.1.1.116" evidence="14"/>
<dbReference type="GO" id="GO:0005886">
    <property type="term" value="C:plasma membrane"/>
    <property type="evidence" value="ECO:0007669"/>
    <property type="project" value="UniProtKB-SubCell"/>
</dbReference>
<dbReference type="GO" id="GO:0016298">
    <property type="term" value="F:lipase activity"/>
    <property type="evidence" value="ECO:0007669"/>
    <property type="project" value="TreeGrafter"/>
</dbReference>
<dbReference type="InterPro" id="IPR029058">
    <property type="entry name" value="AB_hydrolase_fold"/>
</dbReference>
<keyword evidence="10 16" id="KW-1133">Transmembrane helix</keyword>
<dbReference type="InterPro" id="IPR052214">
    <property type="entry name" value="DAG_Lipase-Related"/>
</dbReference>
<evidence type="ECO:0000256" key="1">
    <source>
        <dbReference type="ARBA" id="ARBA00001913"/>
    </source>
</evidence>
<evidence type="ECO:0000256" key="16">
    <source>
        <dbReference type="SAM" id="Phobius"/>
    </source>
</evidence>
<evidence type="ECO:0000313" key="19">
    <source>
        <dbReference type="Proteomes" id="UP000794436"/>
    </source>
</evidence>
<evidence type="ECO:0000256" key="4">
    <source>
        <dbReference type="ARBA" id="ARBA00022553"/>
    </source>
</evidence>
<dbReference type="InterPro" id="IPR002921">
    <property type="entry name" value="Fungal_lipase-type"/>
</dbReference>
<evidence type="ECO:0000256" key="5">
    <source>
        <dbReference type="ARBA" id="ARBA00022692"/>
    </source>
</evidence>
<dbReference type="Pfam" id="PF01764">
    <property type="entry name" value="Lipase_3"/>
    <property type="match status" value="1"/>
</dbReference>
<dbReference type="SUPFAM" id="SSF53474">
    <property type="entry name" value="alpha/beta-Hydrolases"/>
    <property type="match status" value="1"/>
</dbReference>
<dbReference type="PANTHER" id="PTHR45792:SF8">
    <property type="entry name" value="DIACYLGLYCEROL LIPASE-ALPHA"/>
    <property type="match status" value="1"/>
</dbReference>
<dbReference type="GO" id="GO:0016042">
    <property type="term" value="P:lipid catabolic process"/>
    <property type="evidence" value="ECO:0007669"/>
    <property type="project" value="UniProtKB-KW"/>
</dbReference>